<reference evidence="3" key="1">
    <citation type="submission" date="2016-05" db="EMBL/GenBank/DDBJ databases">
        <title>Comparative genomics of biotechnologically important yeasts.</title>
        <authorList>
            <consortium name="DOE Joint Genome Institute"/>
            <person name="Riley R."/>
            <person name="Haridas S."/>
            <person name="Wolfe K.H."/>
            <person name="Lopes M.R."/>
            <person name="Hittinger C.T."/>
            <person name="Goker M."/>
            <person name="Salamov A."/>
            <person name="Wisecaver J."/>
            <person name="Long T.M."/>
            <person name="Aerts A.L."/>
            <person name="Barry K."/>
            <person name="Choi C."/>
            <person name="Clum A."/>
            <person name="Coughlan A.Y."/>
            <person name="Deshpande S."/>
            <person name="Douglass A.P."/>
            <person name="Hanson S.J."/>
            <person name="Klenk H.-P."/>
            <person name="Labutti K."/>
            <person name="Lapidus A."/>
            <person name="Lindquist E."/>
            <person name="Lipzen A."/>
            <person name="Meier-Kolthoff J.P."/>
            <person name="Ohm R.A."/>
            <person name="Otillar R.P."/>
            <person name="Pangilinan J."/>
            <person name="Peng Y."/>
            <person name="Rokas A."/>
            <person name="Rosa C.A."/>
            <person name="Scheuner C."/>
            <person name="Sibirny A.A."/>
            <person name="Slot J.C."/>
            <person name="Stielow J.B."/>
            <person name="Sun H."/>
            <person name="Kurtzman C.P."/>
            <person name="Blackwell M."/>
            <person name="Grigoriev I.V."/>
            <person name="Jeffries T.W."/>
        </authorList>
    </citation>
    <scope>NUCLEOTIDE SEQUENCE [LARGE SCALE GENOMIC DNA]</scope>
    <source>
        <strain evidence="3">NRRL Y-12698</strain>
    </source>
</reference>
<dbReference type="RefSeq" id="XP_018983578.1">
    <property type="nucleotide sequence ID" value="XM_019132878.1"/>
</dbReference>
<accession>A0A1E3QKS2</accession>
<name>A0A1E3QKS2_9ASCO</name>
<keyword evidence="1" id="KW-0812">Transmembrane</keyword>
<dbReference type="PROSITE" id="PS51257">
    <property type="entry name" value="PROKAR_LIPOPROTEIN"/>
    <property type="match status" value="1"/>
</dbReference>
<evidence type="ECO:0000313" key="3">
    <source>
        <dbReference type="Proteomes" id="UP000094336"/>
    </source>
</evidence>
<gene>
    <name evidence="2" type="ORF">BABINDRAFT_89098</name>
</gene>
<dbReference type="AlphaFoldDB" id="A0A1E3QKS2"/>
<dbReference type="EMBL" id="KV454436">
    <property type="protein sequence ID" value="ODQ78250.1"/>
    <property type="molecule type" value="Genomic_DNA"/>
</dbReference>
<evidence type="ECO:0000256" key="1">
    <source>
        <dbReference type="SAM" id="Phobius"/>
    </source>
</evidence>
<dbReference type="Proteomes" id="UP000094336">
    <property type="component" value="Unassembled WGS sequence"/>
</dbReference>
<proteinExistence type="predicted"/>
<sequence length="67" mass="7571">MSSKPKEVEVVLVYCFVVLFTFPCLLFSCVKGRVVNEFRLCFNSKWVPTLCTGYPEPASVCTCRLGQ</sequence>
<organism evidence="2 3">
    <name type="scientific">Babjeviella inositovora NRRL Y-12698</name>
    <dbReference type="NCBI Taxonomy" id="984486"/>
    <lineage>
        <taxon>Eukaryota</taxon>
        <taxon>Fungi</taxon>
        <taxon>Dikarya</taxon>
        <taxon>Ascomycota</taxon>
        <taxon>Saccharomycotina</taxon>
        <taxon>Pichiomycetes</taxon>
        <taxon>Serinales incertae sedis</taxon>
        <taxon>Babjeviella</taxon>
    </lineage>
</organism>
<keyword evidence="1" id="KW-0472">Membrane</keyword>
<keyword evidence="1" id="KW-1133">Transmembrane helix</keyword>
<dbReference type="GeneID" id="30150731"/>
<feature type="transmembrane region" description="Helical" evidence="1">
    <location>
        <begin position="12"/>
        <end position="30"/>
    </location>
</feature>
<protein>
    <submittedName>
        <fullName evidence="2">Uncharacterized protein</fullName>
    </submittedName>
</protein>
<evidence type="ECO:0000313" key="2">
    <source>
        <dbReference type="EMBL" id="ODQ78250.1"/>
    </source>
</evidence>
<keyword evidence="3" id="KW-1185">Reference proteome</keyword>